<name>A0A177ZHP9_9BACI</name>
<dbReference type="SFLD" id="SFLDG01144">
    <property type="entry name" value="C2.B.4:_PGP_Like"/>
    <property type="match status" value="1"/>
</dbReference>
<dbReference type="EMBL" id="LDJR01000060">
    <property type="protein sequence ID" value="OAK67491.1"/>
    <property type="molecule type" value="Genomic_DNA"/>
</dbReference>
<dbReference type="PROSITE" id="PS01229">
    <property type="entry name" value="COF_2"/>
    <property type="match status" value="1"/>
</dbReference>
<dbReference type="SFLD" id="SFLDG01140">
    <property type="entry name" value="C2.B:_Phosphomannomutase_and_P"/>
    <property type="match status" value="1"/>
</dbReference>
<dbReference type="Gene3D" id="3.40.50.1000">
    <property type="entry name" value="HAD superfamily/HAD-like"/>
    <property type="match status" value="1"/>
</dbReference>
<evidence type="ECO:0000313" key="1">
    <source>
        <dbReference type="EMBL" id="OAK67491.1"/>
    </source>
</evidence>
<keyword evidence="2" id="KW-1185">Reference proteome</keyword>
<dbReference type="InterPro" id="IPR023214">
    <property type="entry name" value="HAD_sf"/>
</dbReference>
<dbReference type="SUPFAM" id="SSF56784">
    <property type="entry name" value="HAD-like"/>
    <property type="match status" value="1"/>
</dbReference>
<organism evidence="1 2">
    <name type="scientific">Lederbergia galactosidilytica</name>
    <dbReference type="NCBI Taxonomy" id="217031"/>
    <lineage>
        <taxon>Bacteria</taxon>
        <taxon>Bacillati</taxon>
        <taxon>Bacillota</taxon>
        <taxon>Bacilli</taxon>
        <taxon>Bacillales</taxon>
        <taxon>Bacillaceae</taxon>
        <taxon>Lederbergia</taxon>
    </lineage>
</organism>
<dbReference type="PATRIC" id="fig|217031.6.peg.4428"/>
<dbReference type="InterPro" id="IPR036412">
    <property type="entry name" value="HAD-like_sf"/>
</dbReference>
<dbReference type="AlphaFoldDB" id="A0A177ZHP9"/>
<dbReference type="PANTHER" id="PTHR10000:SF55">
    <property type="entry name" value="5-AMINO-6-(5-PHOSPHO-D-RIBITYLAMINO)URACIL PHOSPHATASE YCSE"/>
    <property type="match status" value="1"/>
</dbReference>
<sequence length="285" mass="31721">MVKCIASDMDGTLLNSQGMISEETKQAIQLAKEQGIEFLVATGRSWEEARYVLDKEEIDCAAICVNGAEIRSSKGEILHSIGMDGETAEKVAKVFDEVGMYYELYTPEGTWTADEELGIQSLVDIYHTANPSEDVEEIRDAVKKRFTHSSLRIVDQYQEVFQAEDCTIYKFLAFSMDEELLLKVSDRLREIEGIDVTSSGRHNIEVSHKQAQKGIALKEWTAKLGISLQDTMAIGDNYNDLSMLQIVGHSFAMGNAEQAVKQVCRYTTATNSEDGVAKAIRKLLG</sequence>
<dbReference type="Pfam" id="PF08282">
    <property type="entry name" value="Hydrolase_3"/>
    <property type="match status" value="1"/>
</dbReference>
<dbReference type="STRING" id="217031.ABB05_20400"/>
<proteinExistence type="predicted"/>
<protein>
    <submittedName>
        <fullName evidence="1">Uncharacterized protein</fullName>
    </submittedName>
</protein>
<gene>
    <name evidence="1" type="ORF">ABB05_20400</name>
</gene>
<dbReference type="GO" id="GO:0016791">
    <property type="term" value="F:phosphatase activity"/>
    <property type="evidence" value="ECO:0007669"/>
    <property type="project" value="TreeGrafter"/>
</dbReference>
<dbReference type="SFLD" id="SFLDS00003">
    <property type="entry name" value="Haloacid_Dehalogenase"/>
    <property type="match status" value="1"/>
</dbReference>
<dbReference type="GO" id="GO:0000287">
    <property type="term" value="F:magnesium ion binding"/>
    <property type="evidence" value="ECO:0007669"/>
    <property type="project" value="TreeGrafter"/>
</dbReference>
<dbReference type="Proteomes" id="UP000077881">
    <property type="component" value="Unassembled WGS sequence"/>
</dbReference>
<dbReference type="GO" id="GO:0005829">
    <property type="term" value="C:cytosol"/>
    <property type="evidence" value="ECO:0007669"/>
    <property type="project" value="TreeGrafter"/>
</dbReference>
<dbReference type="CDD" id="cd07516">
    <property type="entry name" value="HAD_Pase"/>
    <property type="match status" value="1"/>
</dbReference>
<dbReference type="InterPro" id="IPR006379">
    <property type="entry name" value="HAD-SF_hydro_IIB"/>
</dbReference>
<dbReference type="OrthoDB" id="9806027at2"/>
<reference evidence="1 2" key="1">
    <citation type="submission" date="2015-05" db="EMBL/GenBank/DDBJ databases">
        <title>Comparison of genome.</title>
        <authorList>
            <person name="Zheng Z."/>
            <person name="Sun M."/>
        </authorList>
    </citation>
    <scope>NUCLEOTIDE SEQUENCE [LARGE SCALE GENOMIC DNA]</scope>
    <source>
        <strain evidence="1 2">G25-74</strain>
    </source>
</reference>
<dbReference type="NCBIfam" id="TIGR00099">
    <property type="entry name" value="Cof-subfamily"/>
    <property type="match status" value="1"/>
</dbReference>
<evidence type="ECO:0000313" key="2">
    <source>
        <dbReference type="Proteomes" id="UP000077881"/>
    </source>
</evidence>
<comment type="caution">
    <text evidence="1">The sequence shown here is derived from an EMBL/GenBank/DDBJ whole genome shotgun (WGS) entry which is preliminary data.</text>
</comment>
<dbReference type="InterPro" id="IPR000150">
    <property type="entry name" value="Cof"/>
</dbReference>
<dbReference type="RefSeq" id="WP_057982771.1">
    <property type="nucleotide sequence ID" value="NZ_JAGGKH010000023.1"/>
</dbReference>
<dbReference type="Gene3D" id="3.30.1240.10">
    <property type="match status" value="1"/>
</dbReference>
<dbReference type="PANTHER" id="PTHR10000">
    <property type="entry name" value="PHOSPHOSERINE PHOSPHATASE"/>
    <property type="match status" value="1"/>
</dbReference>
<accession>A0A177ZHP9</accession>
<dbReference type="NCBIfam" id="TIGR01484">
    <property type="entry name" value="HAD-SF-IIB"/>
    <property type="match status" value="1"/>
</dbReference>